<evidence type="ECO:0000256" key="4">
    <source>
        <dbReference type="ARBA" id="ARBA00029440"/>
    </source>
</evidence>
<dbReference type="Pfam" id="PF00977">
    <property type="entry name" value="His_biosynth"/>
    <property type="match status" value="1"/>
</dbReference>
<dbReference type="PANTHER" id="PTHR21235">
    <property type="entry name" value="IMIDAZOLE GLYCEROL PHOSPHATE SYNTHASE SUBUNIT HISF/H IGP SYNTHASE SUBUNIT HISF/H"/>
    <property type="match status" value="1"/>
</dbReference>
<evidence type="ECO:0000313" key="6">
    <source>
        <dbReference type="EMBL" id="RJL23247.1"/>
    </source>
</evidence>
<proteinExistence type="inferred from homology"/>
<dbReference type="InterPro" id="IPR011060">
    <property type="entry name" value="RibuloseP-bd_barrel"/>
</dbReference>
<keyword evidence="2 5" id="KW-0028">Amino-acid biosynthesis</keyword>
<evidence type="ECO:0000256" key="1">
    <source>
        <dbReference type="ARBA" id="ARBA00009667"/>
    </source>
</evidence>
<dbReference type="InterPro" id="IPR006062">
    <property type="entry name" value="His_biosynth"/>
</dbReference>
<evidence type="ECO:0000256" key="3">
    <source>
        <dbReference type="ARBA" id="ARBA00023102"/>
    </source>
</evidence>
<accession>A0A3A4A8D8</accession>
<sequence>MRRTTMARRDVSGSPVIPAIDVARGRTTKPAGIGGLSDPSDPVEVALHHRGQGAERVLMRILDPWEDRDSFLPLLRRMANLGVPLWVTVDNGVPGSAGDLAELLDLGAEAVGVFTASAERPSMLHHTSGRFGRDRVLGVMKVRRAGQGGWNVATRGGGTPVDARVWAAMLADLGAGLILPHSLDREGTGRGFDLELIQAMTEAVDARVAASGGCGTPRHLEAALARGAANVLVNRMLHEGACSLGEVTRHVRAGHTIADFPAGR</sequence>
<keyword evidence="6" id="KW-0456">Lyase</keyword>
<dbReference type="PANTHER" id="PTHR21235:SF2">
    <property type="entry name" value="IMIDAZOLE GLYCEROL PHOSPHATE SYNTHASE HISHF"/>
    <property type="match status" value="1"/>
</dbReference>
<dbReference type="AlphaFoldDB" id="A0A3A4A8D8"/>
<comment type="pathway">
    <text evidence="4">Amino-acid biosynthesis.</text>
</comment>
<dbReference type="EMBL" id="QZEY01000019">
    <property type="protein sequence ID" value="RJL23247.1"/>
    <property type="molecule type" value="Genomic_DNA"/>
</dbReference>
<dbReference type="GO" id="GO:0000105">
    <property type="term" value="P:L-histidine biosynthetic process"/>
    <property type="evidence" value="ECO:0007669"/>
    <property type="project" value="UniProtKB-KW"/>
</dbReference>
<evidence type="ECO:0000313" key="7">
    <source>
        <dbReference type="Proteomes" id="UP000265768"/>
    </source>
</evidence>
<evidence type="ECO:0000256" key="2">
    <source>
        <dbReference type="ARBA" id="ARBA00022605"/>
    </source>
</evidence>
<dbReference type="Proteomes" id="UP000265768">
    <property type="component" value="Unassembled WGS sequence"/>
</dbReference>
<name>A0A3A4A8D8_9ACTN</name>
<keyword evidence="3 5" id="KW-0368">Histidine biosynthesis</keyword>
<evidence type="ECO:0000256" key="5">
    <source>
        <dbReference type="RuleBase" id="RU003657"/>
    </source>
</evidence>
<comment type="similarity">
    <text evidence="1 5">Belongs to the HisA/HisF family.</text>
</comment>
<dbReference type="GO" id="GO:0016829">
    <property type="term" value="F:lyase activity"/>
    <property type="evidence" value="ECO:0007669"/>
    <property type="project" value="UniProtKB-KW"/>
</dbReference>
<dbReference type="GO" id="GO:0000107">
    <property type="term" value="F:imidazoleglycerol-phosphate synthase activity"/>
    <property type="evidence" value="ECO:0007669"/>
    <property type="project" value="TreeGrafter"/>
</dbReference>
<reference evidence="6 7" key="1">
    <citation type="submission" date="2018-09" db="EMBL/GenBank/DDBJ databases">
        <title>YIM 75507 draft genome.</title>
        <authorList>
            <person name="Tang S."/>
            <person name="Feng Y."/>
        </authorList>
    </citation>
    <scope>NUCLEOTIDE SEQUENCE [LARGE SCALE GENOMIC DNA]</scope>
    <source>
        <strain evidence="6 7">YIM 75507</strain>
    </source>
</reference>
<organism evidence="6 7">
    <name type="scientific">Bailinhaonella thermotolerans</name>
    <dbReference type="NCBI Taxonomy" id="1070861"/>
    <lineage>
        <taxon>Bacteria</taxon>
        <taxon>Bacillati</taxon>
        <taxon>Actinomycetota</taxon>
        <taxon>Actinomycetes</taxon>
        <taxon>Streptosporangiales</taxon>
        <taxon>Streptosporangiaceae</taxon>
        <taxon>Bailinhaonella</taxon>
    </lineage>
</organism>
<dbReference type="SUPFAM" id="SSF51366">
    <property type="entry name" value="Ribulose-phoshate binding barrel"/>
    <property type="match status" value="1"/>
</dbReference>
<comment type="caution">
    <text evidence="6">The sequence shown here is derived from an EMBL/GenBank/DDBJ whole genome shotgun (WGS) entry which is preliminary data.</text>
</comment>
<protein>
    <submittedName>
        <fullName evidence="6">Imidazole glycerol phosphate synthase subunit HisF</fullName>
        <ecNumber evidence="6">4.1.3.-</ecNumber>
    </submittedName>
</protein>
<dbReference type="InterPro" id="IPR013785">
    <property type="entry name" value="Aldolase_TIM"/>
</dbReference>
<dbReference type="Gene3D" id="3.20.20.70">
    <property type="entry name" value="Aldolase class I"/>
    <property type="match status" value="1"/>
</dbReference>
<keyword evidence="7" id="KW-1185">Reference proteome</keyword>
<gene>
    <name evidence="6" type="ORF">D5H75_33290</name>
</gene>
<dbReference type="InterPro" id="IPR050064">
    <property type="entry name" value="IGPS_HisA/HisF"/>
</dbReference>
<dbReference type="EC" id="4.1.3.-" evidence="6"/>